<name>A0ABY8USX1_9BACI</name>
<sequence length="129" mass="15193">MRIVTASTPEQHKYVKEMVTYFFESLFPFFFSSSYREDLKNFGVLELKDLEEFSLKEILEITAALQTLQSLMECMSEEGSEMKHSKQFERNTKILTKHSIYFPFNYDDFSSADGESLYMAGKAYNQWII</sequence>
<gene>
    <name evidence="1" type="ORF">QNI29_11150</name>
</gene>
<dbReference type="InterPro" id="IPR020355">
    <property type="entry name" value="Uncharacterised_YhcU"/>
</dbReference>
<reference evidence="1 2" key="1">
    <citation type="submission" date="2023-05" db="EMBL/GenBank/DDBJ databases">
        <title>Comparative genomics reveals the evidence of polycyclic aromatic hydrocarbons degradation in moderately halophilic genus Pontibacillus.</title>
        <authorList>
            <person name="Yang H."/>
            <person name="Qian Z."/>
        </authorList>
    </citation>
    <scope>NUCLEOTIDE SEQUENCE [LARGE SCALE GENOMIC DNA]</scope>
    <source>
        <strain evidence="2">HN14</strain>
    </source>
</reference>
<evidence type="ECO:0000313" key="2">
    <source>
        <dbReference type="Proteomes" id="UP001236652"/>
    </source>
</evidence>
<protein>
    <submittedName>
        <fullName evidence="1">DUF5365 family protein</fullName>
    </submittedName>
</protein>
<organism evidence="1 2">
    <name type="scientific">Pontibacillus chungwhensis</name>
    <dbReference type="NCBI Taxonomy" id="265426"/>
    <lineage>
        <taxon>Bacteria</taxon>
        <taxon>Bacillati</taxon>
        <taxon>Bacillota</taxon>
        <taxon>Bacilli</taxon>
        <taxon>Bacillales</taxon>
        <taxon>Bacillaceae</taxon>
        <taxon>Pontibacillus</taxon>
    </lineage>
</organism>
<dbReference type="Proteomes" id="UP001236652">
    <property type="component" value="Chromosome"/>
</dbReference>
<evidence type="ECO:0000313" key="1">
    <source>
        <dbReference type="EMBL" id="WIF96313.1"/>
    </source>
</evidence>
<proteinExistence type="predicted"/>
<dbReference type="EMBL" id="CP126446">
    <property type="protein sequence ID" value="WIF96313.1"/>
    <property type="molecule type" value="Genomic_DNA"/>
</dbReference>
<dbReference type="Pfam" id="PF17326">
    <property type="entry name" value="DUF5365"/>
    <property type="match status" value="1"/>
</dbReference>
<accession>A0ABY8USX1</accession>
<keyword evidence="2" id="KW-1185">Reference proteome</keyword>
<dbReference type="RefSeq" id="WP_231416559.1">
    <property type="nucleotide sequence ID" value="NZ_CP126446.1"/>
</dbReference>